<protein>
    <submittedName>
        <fullName evidence="1">Uncharacterized protein</fullName>
    </submittedName>
</protein>
<organism evidence="1">
    <name type="scientific">marine sediment metagenome</name>
    <dbReference type="NCBI Taxonomy" id="412755"/>
    <lineage>
        <taxon>unclassified sequences</taxon>
        <taxon>metagenomes</taxon>
        <taxon>ecological metagenomes</taxon>
    </lineage>
</organism>
<feature type="non-terminal residue" evidence="1">
    <location>
        <position position="115"/>
    </location>
</feature>
<proteinExistence type="predicted"/>
<name>A0A0F9F2K4_9ZZZZ</name>
<gene>
    <name evidence="1" type="ORF">LCGC14_2003390</name>
</gene>
<dbReference type="EMBL" id="LAZR01022808">
    <property type="protein sequence ID" value="KKL80573.1"/>
    <property type="molecule type" value="Genomic_DNA"/>
</dbReference>
<reference evidence="1" key="1">
    <citation type="journal article" date="2015" name="Nature">
        <title>Complex archaea that bridge the gap between prokaryotes and eukaryotes.</title>
        <authorList>
            <person name="Spang A."/>
            <person name="Saw J.H."/>
            <person name="Jorgensen S.L."/>
            <person name="Zaremba-Niedzwiedzka K."/>
            <person name="Martijn J."/>
            <person name="Lind A.E."/>
            <person name="van Eijk R."/>
            <person name="Schleper C."/>
            <person name="Guy L."/>
            <person name="Ettema T.J."/>
        </authorList>
    </citation>
    <scope>NUCLEOTIDE SEQUENCE</scope>
</reference>
<sequence>MIEDKKSISVFIPAKNENRLWSMAMMFIALTKVGFVKIVPPGTIDVSFDDVYGQDRARDRVREQVLLLENDEEIEAVIAQVLHVESPSVARAFELKELDVESKTGCVPVARVTVV</sequence>
<dbReference type="AlphaFoldDB" id="A0A0F9F2K4"/>
<evidence type="ECO:0000313" key="1">
    <source>
        <dbReference type="EMBL" id="KKL80573.1"/>
    </source>
</evidence>
<accession>A0A0F9F2K4</accession>
<comment type="caution">
    <text evidence="1">The sequence shown here is derived from an EMBL/GenBank/DDBJ whole genome shotgun (WGS) entry which is preliminary data.</text>
</comment>